<dbReference type="InterPro" id="IPR013783">
    <property type="entry name" value="Ig-like_fold"/>
</dbReference>
<evidence type="ECO:0000256" key="5">
    <source>
        <dbReference type="ARBA" id="ARBA00022764"/>
    </source>
</evidence>
<comment type="similarity">
    <text evidence="2">Belongs to the periplasmic pilus chaperone family.</text>
</comment>
<feature type="domain" description="Pili assembly chaperone N-terminal" evidence="7">
    <location>
        <begin position="30"/>
        <end position="151"/>
    </location>
</feature>
<protein>
    <submittedName>
        <fullName evidence="9">Pili assembly chaperone</fullName>
    </submittedName>
</protein>
<reference evidence="9 10" key="1">
    <citation type="submission" date="2018-06" db="EMBL/GenBank/DDBJ databases">
        <authorList>
            <consortium name="Pathogen Informatics"/>
            <person name="Doyle S."/>
        </authorList>
    </citation>
    <scope>NUCLEOTIDE SEQUENCE [LARGE SCALE GENOMIC DNA]</scope>
    <source>
        <strain evidence="9 10">NCTC10392</strain>
    </source>
</reference>
<dbReference type="EMBL" id="UGUS01000002">
    <property type="protein sequence ID" value="SUD27644.1"/>
    <property type="molecule type" value="Genomic_DNA"/>
</dbReference>
<dbReference type="InterPro" id="IPR050643">
    <property type="entry name" value="Periplasmic_pilus_chap"/>
</dbReference>
<dbReference type="GO" id="GO:0030288">
    <property type="term" value="C:outer membrane-bounded periplasmic space"/>
    <property type="evidence" value="ECO:0007669"/>
    <property type="project" value="InterPro"/>
</dbReference>
<dbReference type="Proteomes" id="UP000255125">
    <property type="component" value="Unassembled WGS sequence"/>
</dbReference>
<dbReference type="PANTHER" id="PTHR30251">
    <property type="entry name" value="PILUS ASSEMBLY CHAPERONE"/>
    <property type="match status" value="1"/>
</dbReference>
<dbReference type="PANTHER" id="PTHR30251:SF2">
    <property type="entry name" value="FIMBRIAL CHAPERONE YADV-RELATED"/>
    <property type="match status" value="1"/>
</dbReference>
<dbReference type="Pfam" id="PF00345">
    <property type="entry name" value="PapD_N"/>
    <property type="match status" value="1"/>
</dbReference>
<dbReference type="AlphaFoldDB" id="A0A379I6C6"/>
<evidence type="ECO:0000313" key="9">
    <source>
        <dbReference type="EMBL" id="SUD27644.1"/>
    </source>
</evidence>
<dbReference type="OrthoDB" id="9131059at2"/>
<comment type="subcellular location">
    <subcellularLocation>
        <location evidence="1">Periplasm</location>
    </subcellularLocation>
</comment>
<dbReference type="InterPro" id="IPR008962">
    <property type="entry name" value="PapD-like_sf"/>
</dbReference>
<keyword evidence="6" id="KW-0143">Chaperone</keyword>
<evidence type="ECO:0000259" key="7">
    <source>
        <dbReference type="Pfam" id="PF00345"/>
    </source>
</evidence>
<evidence type="ECO:0000256" key="4">
    <source>
        <dbReference type="ARBA" id="ARBA00022729"/>
    </source>
</evidence>
<dbReference type="SUPFAM" id="SSF49354">
    <property type="entry name" value="PapD-like"/>
    <property type="match status" value="1"/>
</dbReference>
<dbReference type="InterPro" id="IPR036316">
    <property type="entry name" value="Pili_assmbl_chap_C_dom_sf"/>
</dbReference>
<keyword evidence="5" id="KW-0574">Periplasm</keyword>
<dbReference type="FunFam" id="2.60.40.10:FF:000458">
    <property type="entry name" value="Molecular chaperone FimC"/>
    <property type="match status" value="1"/>
</dbReference>
<gene>
    <name evidence="9" type="primary">focC_1</name>
    <name evidence="9" type="ORF">NCTC10392_00457</name>
</gene>
<evidence type="ECO:0000313" key="10">
    <source>
        <dbReference type="Proteomes" id="UP000255125"/>
    </source>
</evidence>
<evidence type="ECO:0000256" key="2">
    <source>
        <dbReference type="ARBA" id="ARBA00007399"/>
    </source>
</evidence>
<accession>A0A379I6C6</accession>
<feature type="domain" description="Pili assembly chaperone C-terminal" evidence="8">
    <location>
        <begin position="179"/>
        <end position="247"/>
    </location>
</feature>
<dbReference type="Gene3D" id="2.60.40.10">
    <property type="entry name" value="Immunoglobulins"/>
    <property type="match status" value="2"/>
</dbReference>
<dbReference type="InterPro" id="IPR016147">
    <property type="entry name" value="Pili_assmbl_chaperone_N"/>
</dbReference>
<dbReference type="SUPFAM" id="SSF49584">
    <property type="entry name" value="Periplasmic chaperone C-domain"/>
    <property type="match status" value="1"/>
</dbReference>
<dbReference type="Pfam" id="PF02753">
    <property type="entry name" value="PapD_C"/>
    <property type="match status" value="1"/>
</dbReference>
<keyword evidence="4" id="KW-0732">Signal</keyword>
<evidence type="ECO:0000256" key="1">
    <source>
        <dbReference type="ARBA" id="ARBA00004418"/>
    </source>
</evidence>
<dbReference type="InterPro" id="IPR016148">
    <property type="entry name" value="Pili_assmbl_chaperone_C"/>
</dbReference>
<dbReference type="GO" id="GO:0071555">
    <property type="term" value="P:cell wall organization"/>
    <property type="evidence" value="ECO:0007669"/>
    <property type="project" value="InterPro"/>
</dbReference>
<proteinExistence type="inferred from homology"/>
<dbReference type="RefSeq" id="WP_038445386.1">
    <property type="nucleotide sequence ID" value="NZ_CP008896.1"/>
</dbReference>
<dbReference type="PRINTS" id="PR00969">
    <property type="entry name" value="CHAPERONPILI"/>
</dbReference>
<keyword evidence="3" id="KW-1029">Fimbrium biogenesis</keyword>
<dbReference type="KEGG" id="pfn:HZ99_20060"/>
<dbReference type="InterPro" id="IPR001829">
    <property type="entry name" value="Pili_assmbl_chaperone_bac"/>
</dbReference>
<sequence>MNTSSVLSPLAKIIALVITLLACISAQASVIISSTRVIYPQNDREVTVRLESKNHKPVLIQVWLDNGDENSTPQVGDVPFVATPPILRMEPEQQQVIRLAYTGEPLPPERESLFWLNVLEVPSQQVSGEQSNRLQLAFRSRIKVFFRPHNLPYTPDAAPAKLQWRHFSTDQGQGLELYNPTPYYVSFDQVDMLAAGQRHTRAPSTSGADSMVEPNGHMRLLLPGLKSAPYTATAVEFQTLDDFGTRVSHKASVSQ</sequence>
<evidence type="ECO:0000256" key="6">
    <source>
        <dbReference type="ARBA" id="ARBA00023186"/>
    </source>
</evidence>
<evidence type="ECO:0000259" key="8">
    <source>
        <dbReference type="Pfam" id="PF02753"/>
    </source>
</evidence>
<organism evidence="9 10">
    <name type="scientific">Pseudomonas fluorescens</name>
    <dbReference type="NCBI Taxonomy" id="294"/>
    <lineage>
        <taxon>Bacteria</taxon>
        <taxon>Pseudomonadati</taxon>
        <taxon>Pseudomonadota</taxon>
        <taxon>Gammaproteobacteria</taxon>
        <taxon>Pseudomonadales</taxon>
        <taxon>Pseudomonadaceae</taxon>
        <taxon>Pseudomonas</taxon>
    </lineage>
</organism>
<name>A0A379I6C6_PSEFL</name>
<evidence type="ECO:0000256" key="3">
    <source>
        <dbReference type="ARBA" id="ARBA00022558"/>
    </source>
</evidence>